<evidence type="ECO:0000313" key="5">
    <source>
        <dbReference type="Proteomes" id="UP000231990"/>
    </source>
</evidence>
<proteinExistence type="predicted"/>
<evidence type="ECO:0000256" key="1">
    <source>
        <dbReference type="SAM" id="Phobius"/>
    </source>
</evidence>
<evidence type="ECO:0000313" key="2">
    <source>
        <dbReference type="EMBL" id="PJZ71010.1"/>
    </source>
</evidence>
<dbReference type="Proteomes" id="UP000231990">
    <property type="component" value="Unassembled WGS sequence"/>
</dbReference>
<evidence type="ECO:0000313" key="4">
    <source>
        <dbReference type="Proteomes" id="UP000231962"/>
    </source>
</evidence>
<protein>
    <recommendedName>
        <fullName evidence="6">DUF4870 domain-containing protein</fullName>
    </recommendedName>
</protein>
<dbReference type="Proteomes" id="UP000231962">
    <property type="component" value="Unassembled WGS sequence"/>
</dbReference>
<keyword evidence="1" id="KW-0812">Transmembrane</keyword>
<reference evidence="4 5" key="1">
    <citation type="submission" date="2017-07" db="EMBL/GenBank/DDBJ databases">
        <title>Leptospira spp. isolated from tropical soils.</title>
        <authorList>
            <person name="Thibeaux R."/>
            <person name="Iraola G."/>
            <person name="Ferres I."/>
            <person name="Bierque E."/>
            <person name="Girault D."/>
            <person name="Soupe-Gilbert M.-E."/>
            <person name="Picardeau M."/>
            <person name="Goarant C."/>
        </authorList>
    </citation>
    <scope>NUCLEOTIDE SEQUENCE [LARGE SCALE GENOMIC DNA]</scope>
    <source>
        <strain evidence="3 5">FH1-B-B1</strain>
        <strain evidence="2 4">FH1-B-C1</strain>
    </source>
</reference>
<gene>
    <name evidence="2" type="ORF">CH360_00295</name>
    <name evidence="3" type="ORF">CH373_00295</name>
</gene>
<dbReference type="OrthoDB" id="331036at2"/>
<organism evidence="3 5">
    <name type="scientific">Leptospira perolatii</name>
    <dbReference type="NCBI Taxonomy" id="2023191"/>
    <lineage>
        <taxon>Bacteria</taxon>
        <taxon>Pseudomonadati</taxon>
        <taxon>Spirochaetota</taxon>
        <taxon>Spirochaetia</taxon>
        <taxon>Leptospirales</taxon>
        <taxon>Leptospiraceae</taxon>
        <taxon>Leptospira</taxon>
    </lineage>
</organism>
<sequence>MKLEKFLEKFAALKSKIWDLISPYYEKAISILKSEQFLIYLVTLPLFGNWLIGLTFYSDRKEVIFYSKLSFLNTIYFLSILALSLPISWIPLVGVWLANLVHLSAICLYLGLSGFLLYNYAKGKKLVPKLPAEHLALLEKKLF</sequence>
<dbReference type="EMBL" id="NPDZ01000001">
    <property type="protein sequence ID" value="PJZ74542.1"/>
    <property type="molecule type" value="Genomic_DNA"/>
</dbReference>
<evidence type="ECO:0008006" key="6">
    <source>
        <dbReference type="Google" id="ProtNLM"/>
    </source>
</evidence>
<keyword evidence="4" id="KW-1185">Reference proteome</keyword>
<dbReference type="RefSeq" id="WP_100711953.1">
    <property type="nucleotide sequence ID" value="NZ_NPDY01000001.1"/>
</dbReference>
<dbReference type="EMBL" id="NPDY01000001">
    <property type="protein sequence ID" value="PJZ71010.1"/>
    <property type="molecule type" value="Genomic_DNA"/>
</dbReference>
<evidence type="ECO:0000313" key="3">
    <source>
        <dbReference type="EMBL" id="PJZ74542.1"/>
    </source>
</evidence>
<keyword evidence="1" id="KW-0472">Membrane</keyword>
<accession>A0A2M9ZR58</accession>
<dbReference type="AlphaFoldDB" id="A0A2M9ZR58"/>
<keyword evidence="1" id="KW-1133">Transmembrane helix</keyword>
<feature type="transmembrane region" description="Helical" evidence="1">
    <location>
        <begin position="69"/>
        <end position="90"/>
    </location>
</feature>
<name>A0A2M9ZR58_9LEPT</name>
<feature type="transmembrane region" description="Helical" evidence="1">
    <location>
        <begin position="96"/>
        <end position="120"/>
    </location>
</feature>
<feature type="transmembrane region" description="Helical" evidence="1">
    <location>
        <begin position="37"/>
        <end position="57"/>
    </location>
</feature>
<comment type="caution">
    <text evidence="3">The sequence shown here is derived from an EMBL/GenBank/DDBJ whole genome shotgun (WGS) entry which is preliminary data.</text>
</comment>